<protein>
    <submittedName>
        <fullName evidence="1">Uncharacterized protein</fullName>
    </submittedName>
</protein>
<evidence type="ECO:0000313" key="1">
    <source>
        <dbReference type="EMBL" id="KAJ9100302.1"/>
    </source>
</evidence>
<name>A0ACC2VN10_9TREE</name>
<dbReference type="EMBL" id="JASBWR010000064">
    <property type="protein sequence ID" value="KAJ9100302.1"/>
    <property type="molecule type" value="Genomic_DNA"/>
</dbReference>
<reference evidence="1" key="1">
    <citation type="submission" date="2023-04" db="EMBL/GenBank/DDBJ databases">
        <title>Draft Genome sequencing of Naganishia species isolated from polar environments using Oxford Nanopore Technology.</title>
        <authorList>
            <person name="Leo P."/>
            <person name="Venkateswaran K."/>
        </authorList>
    </citation>
    <scope>NUCLEOTIDE SEQUENCE</scope>
    <source>
        <strain evidence="1">MNA-CCFEE 5261</strain>
    </source>
</reference>
<gene>
    <name evidence="1" type="ORF">QFC19_005656</name>
</gene>
<comment type="caution">
    <text evidence="1">The sequence shown here is derived from an EMBL/GenBank/DDBJ whole genome shotgun (WGS) entry which is preliminary data.</text>
</comment>
<organism evidence="1 2">
    <name type="scientific">Naganishia cerealis</name>
    <dbReference type="NCBI Taxonomy" id="610337"/>
    <lineage>
        <taxon>Eukaryota</taxon>
        <taxon>Fungi</taxon>
        <taxon>Dikarya</taxon>
        <taxon>Basidiomycota</taxon>
        <taxon>Agaricomycotina</taxon>
        <taxon>Tremellomycetes</taxon>
        <taxon>Filobasidiales</taxon>
        <taxon>Filobasidiaceae</taxon>
        <taxon>Naganishia</taxon>
    </lineage>
</organism>
<sequence>MGYFSKSFYKQQQDQIREELGEELLELTLRYLPHLRPQKQQNDYWELIAIKLNETLALKRIGERHDTGPRQSLDEISTINGPRVKEIYEYEMKQYVPSFHPRPAGSSQGADIAIYVPRGRKERIIHELKSLQNHDVEIITEISKNKLRESWEQHLENDFKDTQTSEDDEQDEEPKNKAGSLLEKARESLKEKLIESLMDQIALRDRKVDKLTREVKKLLDLNHALVGGEREEIGER</sequence>
<dbReference type="Proteomes" id="UP001241377">
    <property type="component" value="Unassembled WGS sequence"/>
</dbReference>
<proteinExistence type="predicted"/>
<keyword evidence="2" id="KW-1185">Reference proteome</keyword>
<accession>A0ACC2VN10</accession>
<evidence type="ECO:0000313" key="2">
    <source>
        <dbReference type="Proteomes" id="UP001241377"/>
    </source>
</evidence>